<evidence type="ECO:0000313" key="4">
    <source>
        <dbReference type="Proteomes" id="UP000295164"/>
    </source>
</evidence>
<name>A0A4R4DY80_9BACT</name>
<keyword evidence="4" id="KW-1185">Reference proteome</keyword>
<organism evidence="3 4">
    <name type="scientific">Flaviaesturariibacter aridisoli</name>
    <dbReference type="NCBI Taxonomy" id="2545761"/>
    <lineage>
        <taxon>Bacteria</taxon>
        <taxon>Pseudomonadati</taxon>
        <taxon>Bacteroidota</taxon>
        <taxon>Chitinophagia</taxon>
        <taxon>Chitinophagales</taxon>
        <taxon>Chitinophagaceae</taxon>
        <taxon>Flaviaestuariibacter</taxon>
    </lineage>
</organism>
<comment type="caution">
    <text evidence="3">The sequence shown here is derived from an EMBL/GenBank/DDBJ whole genome shotgun (WGS) entry which is preliminary data.</text>
</comment>
<dbReference type="Proteomes" id="UP000295164">
    <property type="component" value="Unassembled WGS sequence"/>
</dbReference>
<evidence type="ECO:0000256" key="2">
    <source>
        <dbReference type="SAM" id="SignalP"/>
    </source>
</evidence>
<dbReference type="OrthoDB" id="680830at2"/>
<keyword evidence="2" id="KW-0732">Signal</keyword>
<proteinExistence type="predicted"/>
<evidence type="ECO:0000256" key="1">
    <source>
        <dbReference type="SAM" id="MobiDB-lite"/>
    </source>
</evidence>
<feature type="region of interest" description="Disordered" evidence="1">
    <location>
        <begin position="161"/>
        <end position="208"/>
    </location>
</feature>
<evidence type="ECO:0008006" key="5">
    <source>
        <dbReference type="Google" id="ProtNLM"/>
    </source>
</evidence>
<accession>A0A4R4DY80</accession>
<feature type="signal peptide" evidence="2">
    <location>
        <begin position="1"/>
        <end position="17"/>
    </location>
</feature>
<dbReference type="AlphaFoldDB" id="A0A4R4DY80"/>
<evidence type="ECO:0000313" key="3">
    <source>
        <dbReference type="EMBL" id="TCZ70486.1"/>
    </source>
</evidence>
<feature type="compositionally biased region" description="Basic and acidic residues" evidence="1">
    <location>
        <begin position="179"/>
        <end position="208"/>
    </location>
</feature>
<dbReference type="EMBL" id="SKFH01000016">
    <property type="protein sequence ID" value="TCZ70486.1"/>
    <property type="molecule type" value="Genomic_DNA"/>
</dbReference>
<feature type="region of interest" description="Disordered" evidence="1">
    <location>
        <begin position="23"/>
        <end position="47"/>
    </location>
</feature>
<sequence>MKQAKWLSIAAFAATLAACNGNGTNNGTADTTATTTTTTTTESTGATASTGNYAAMADSFRVNSQAGNYLDAKTGKPIRIKYDATTRRAVNEETNQPVWRYVDRRTWWVYGADNDNWNQVGEARMDGSTLKYKSSSNDNWLSYDERWSEDDQRYMNSMNDTTTVAGSTEDAATGSNGEVKVKDNGNKVKDKDVKVKTSNEGDIKIKDKQTGEKVKYNADNGKVKSGH</sequence>
<feature type="chain" id="PRO_5020340679" description="Lipoprotein" evidence="2">
    <location>
        <begin position="18"/>
        <end position="227"/>
    </location>
</feature>
<gene>
    <name evidence="3" type="ORF">E0486_11055</name>
</gene>
<reference evidence="3 4" key="1">
    <citation type="submission" date="2019-03" db="EMBL/GenBank/DDBJ databases">
        <authorList>
            <person name="Kim M.K.M."/>
        </authorList>
    </citation>
    <scope>NUCLEOTIDE SEQUENCE [LARGE SCALE GENOMIC DNA]</scope>
    <source>
        <strain evidence="3 4">17J68-15</strain>
    </source>
</reference>
<protein>
    <recommendedName>
        <fullName evidence="5">Lipoprotein</fullName>
    </recommendedName>
</protein>
<dbReference type="PROSITE" id="PS51257">
    <property type="entry name" value="PROKAR_LIPOPROTEIN"/>
    <property type="match status" value="1"/>
</dbReference>
<dbReference type="RefSeq" id="WP_131852240.1">
    <property type="nucleotide sequence ID" value="NZ_SKFH01000016.1"/>
</dbReference>